<evidence type="ECO:0000259" key="1">
    <source>
        <dbReference type="Pfam" id="PF07700"/>
    </source>
</evidence>
<dbReference type="InterPro" id="IPR024096">
    <property type="entry name" value="NO_sig/Golgi_transp_ligand-bd"/>
</dbReference>
<sequence>MHGIIFNQLFKFVRENHGFEALDEIMKEAGLNGKFYDATKSHADQDIFAIVEAACKKLNANKDDVLEAFGQFLVPALMKTFFSYLLPSWRTIDLLSHIENTMHKTARVSQPGALPPQLDVQRINQNEVNIKYYSERKMHSLGIGLIKGIANHYNEDSKLKINVSDLDHGKLIHVAIAD</sequence>
<evidence type="ECO:0000313" key="3">
    <source>
        <dbReference type="Proteomes" id="UP001172083"/>
    </source>
</evidence>
<name>A0ABT8L348_9BACT</name>
<organism evidence="2 3">
    <name type="scientific">Agaribacillus aureus</name>
    <dbReference type="NCBI Taxonomy" id="3051825"/>
    <lineage>
        <taxon>Bacteria</taxon>
        <taxon>Pseudomonadati</taxon>
        <taxon>Bacteroidota</taxon>
        <taxon>Cytophagia</taxon>
        <taxon>Cytophagales</taxon>
        <taxon>Splendidivirgaceae</taxon>
        <taxon>Agaribacillus</taxon>
    </lineage>
</organism>
<gene>
    <name evidence="2" type="ORF">QQ020_06380</name>
</gene>
<reference evidence="2" key="1">
    <citation type="submission" date="2023-06" db="EMBL/GenBank/DDBJ databases">
        <title>Genomic of Agaribacillus aureum.</title>
        <authorList>
            <person name="Wang G."/>
        </authorList>
    </citation>
    <scope>NUCLEOTIDE SEQUENCE</scope>
    <source>
        <strain evidence="2">BMA12</strain>
    </source>
</reference>
<evidence type="ECO:0000313" key="2">
    <source>
        <dbReference type="EMBL" id="MDN5211666.1"/>
    </source>
</evidence>
<comment type="caution">
    <text evidence="2">The sequence shown here is derived from an EMBL/GenBank/DDBJ whole genome shotgun (WGS) entry which is preliminary data.</text>
</comment>
<dbReference type="RefSeq" id="WP_346756996.1">
    <property type="nucleotide sequence ID" value="NZ_JAUJEB010000001.1"/>
</dbReference>
<protein>
    <submittedName>
        <fullName evidence="2">Heme NO-binding domain-containing protein</fullName>
    </submittedName>
</protein>
<dbReference type="InterPro" id="IPR038158">
    <property type="entry name" value="H-NOX_domain_sf"/>
</dbReference>
<dbReference type="Pfam" id="PF07700">
    <property type="entry name" value="HNOB"/>
    <property type="match status" value="1"/>
</dbReference>
<dbReference type="PANTHER" id="PTHR45655">
    <property type="entry name" value="GUANYLATE CYCLASE SOLUBLE SUBUNIT BETA-2"/>
    <property type="match status" value="1"/>
</dbReference>
<keyword evidence="3" id="KW-1185">Reference proteome</keyword>
<dbReference type="EMBL" id="JAUJEB010000001">
    <property type="protein sequence ID" value="MDN5211666.1"/>
    <property type="molecule type" value="Genomic_DNA"/>
</dbReference>
<dbReference type="PANTHER" id="PTHR45655:SF13">
    <property type="entry name" value="SOLUBLE GUANYLATE CYCLASE GCY-32-RELATED"/>
    <property type="match status" value="1"/>
</dbReference>
<proteinExistence type="predicted"/>
<accession>A0ABT8L348</accession>
<dbReference type="InterPro" id="IPR011644">
    <property type="entry name" value="Heme_NO-bd"/>
</dbReference>
<dbReference type="SUPFAM" id="SSF111126">
    <property type="entry name" value="Ligand-binding domain in the NO signalling and Golgi transport"/>
    <property type="match status" value="1"/>
</dbReference>
<feature type="domain" description="Heme NO-binding" evidence="1">
    <location>
        <begin position="2"/>
        <end position="160"/>
    </location>
</feature>
<dbReference type="Gene3D" id="3.90.1520.10">
    <property type="entry name" value="H-NOX domain"/>
    <property type="match status" value="1"/>
</dbReference>
<dbReference type="Proteomes" id="UP001172083">
    <property type="component" value="Unassembled WGS sequence"/>
</dbReference>